<keyword evidence="5" id="KW-1185">Reference proteome</keyword>
<evidence type="ECO:0000313" key="5">
    <source>
        <dbReference type="Proteomes" id="UP000319663"/>
    </source>
</evidence>
<evidence type="ECO:0000256" key="1">
    <source>
        <dbReference type="SAM" id="MobiDB-lite"/>
    </source>
</evidence>
<accession>A0A507QIX3</accession>
<evidence type="ECO:0000313" key="4">
    <source>
        <dbReference type="EMBL" id="TQB67753.1"/>
    </source>
</evidence>
<reference evidence="4 5" key="1">
    <citation type="submission" date="2019-06" db="EMBL/GenBank/DDBJ databases">
        <title>Wine fermentation using esterase from Monascus purpureus.</title>
        <authorList>
            <person name="Geng C."/>
            <person name="Zhang Y."/>
        </authorList>
    </citation>
    <scope>NUCLEOTIDE SEQUENCE [LARGE SCALE GENOMIC DNA]</scope>
    <source>
        <strain evidence="4">HQ1</strain>
    </source>
</reference>
<dbReference type="PANTHER" id="PTHR21377:SF0">
    <property type="entry name" value="PROTEIN FAM210B, MITOCHONDRIAL"/>
    <property type="match status" value="1"/>
</dbReference>
<dbReference type="EMBL" id="VIFY01000314">
    <property type="protein sequence ID" value="TQB67753.1"/>
    <property type="molecule type" value="Genomic_DNA"/>
</dbReference>
<dbReference type="PANTHER" id="PTHR21377">
    <property type="entry name" value="PROTEIN FAM210B, MITOCHONDRIAL"/>
    <property type="match status" value="1"/>
</dbReference>
<evidence type="ECO:0000259" key="3">
    <source>
        <dbReference type="Pfam" id="PF06916"/>
    </source>
</evidence>
<dbReference type="InterPro" id="IPR009688">
    <property type="entry name" value="FAM210A/B-like_dom"/>
</dbReference>
<dbReference type="InterPro" id="IPR045866">
    <property type="entry name" value="FAM210A/B-like"/>
</dbReference>
<feature type="domain" description="DUF1279" evidence="3">
    <location>
        <begin position="83"/>
        <end position="204"/>
    </location>
</feature>
<sequence>MTHSIARKPFVFASTSRPPTSCSWTRAFSSGSATGRPARRSVLQENLKQPHTILRRGSSRQFNSSKAGGQSSSSSPEHSSLSQKLRKLSREYGWSALGVYLLLSAVDFPLCFLAVRFFGTEKIGHIEHVIVSSVKDAVGSVCFRVRPGESEPEDHGEAKDGEPPSVAVEKKNGEASIWTQVALAYAIHKSLIFIRVPLTAAVTPKVVQVLRNWGWNIGKRTPKT</sequence>
<dbReference type="GO" id="GO:0005739">
    <property type="term" value="C:mitochondrion"/>
    <property type="evidence" value="ECO:0007669"/>
    <property type="project" value="TreeGrafter"/>
</dbReference>
<feature type="transmembrane region" description="Helical" evidence="2">
    <location>
        <begin position="92"/>
        <end position="115"/>
    </location>
</feature>
<keyword evidence="2" id="KW-0812">Transmembrane</keyword>
<dbReference type="Proteomes" id="UP000319663">
    <property type="component" value="Unassembled WGS sequence"/>
</dbReference>
<dbReference type="STRING" id="5098.A0A507QIX3"/>
<feature type="region of interest" description="Disordered" evidence="1">
    <location>
        <begin position="1"/>
        <end position="82"/>
    </location>
</feature>
<proteinExistence type="predicted"/>
<gene>
    <name evidence="4" type="ORF">MPDQ_004818</name>
</gene>
<organism evidence="4 5">
    <name type="scientific">Monascus purpureus</name>
    <name type="common">Red mold</name>
    <name type="synonym">Monascus anka</name>
    <dbReference type="NCBI Taxonomy" id="5098"/>
    <lineage>
        <taxon>Eukaryota</taxon>
        <taxon>Fungi</taxon>
        <taxon>Dikarya</taxon>
        <taxon>Ascomycota</taxon>
        <taxon>Pezizomycotina</taxon>
        <taxon>Eurotiomycetes</taxon>
        <taxon>Eurotiomycetidae</taxon>
        <taxon>Eurotiales</taxon>
        <taxon>Aspergillaceae</taxon>
        <taxon>Monascus</taxon>
    </lineage>
</organism>
<feature type="compositionally biased region" description="Polar residues" evidence="1">
    <location>
        <begin position="13"/>
        <end position="33"/>
    </location>
</feature>
<dbReference type="AlphaFoldDB" id="A0A507QIX3"/>
<comment type="caution">
    <text evidence="4">The sequence shown here is derived from an EMBL/GenBank/DDBJ whole genome shotgun (WGS) entry which is preliminary data.</text>
</comment>
<keyword evidence="2" id="KW-1133">Transmembrane helix</keyword>
<evidence type="ECO:0000256" key="2">
    <source>
        <dbReference type="SAM" id="Phobius"/>
    </source>
</evidence>
<protein>
    <recommendedName>
        <fullName evidence="3">DUF1279 domain-containing protein</fullName>
    </recommendedName>
</protein>
<feature type="compositionally biased region" description="Low complexity" evidence="1">
    <location>
        <begin position="64"/>
        <end position="82"/>
    </location>
</feature>
<name>A0A507QIX3_MONPU</name>
<keyword evidence="2" id="KW-0472">Membrane</keyword>
<dbReference type="Pfam" id="PF06916">
    <property type="entry name" value="FAM210A-B_dom"/>
    <property type="match status" value="1"/>
</dbReference>